<evidence type="ECO:0000313" key="11">
    <source>
        <dbReference type="EMBL" id="KAL0266160.1"/>
    </source>
</evidence>
<dbReference type="GO" id="GO:0006511">
    <property type="term" value="P:ubiquitin-dependent protein catabolic process"/>
    <property type="evidence" value="ECO:0007669"/>
    <property type="project" value="InterPro"/>
</dbReference>
<keyword evidence="4" id="KW-0808">Transferase</keyword>
<keyword evidence="9" id="KW-0812">Transmembrane</keyword>
<reference evidence="11" key="1">
    <citation type="journal article" date="2024" name="Gigascience">
        <title>Chromosome-level genome of the poultry shaft louse Menopon gallinae provides insight into the host-switching and adaptive evolution of parasitic lice.</title>
        <authorList>
            <person name="Xu Y."/>
            <person name="Ma L."/>
            <person name="Liu S."/>
            <person name="Liang Y."/>
            <person name="Liu Q."/>
            <person name="He Z."/>
            <person name="Tian L."/>
            <person name="Duan Y."/>
            <person name="Cai W."/>
            <person name="Li H."/>
            <person name="Song F."/>
        </authorList>
    </citation>
    <scope>NUCLEOTIDE SEQUENCE</scope>
    <source>
        <strain evidence="11">Cailab_2023a</strain>
    </source>
</reference>
<evidence type="ECO:0000256" key="5">
    <source>
        <dbReference type="ARBA" id="ARBA00022771"/>
    </source>
</evidence>
<dbReference type="InterPro" id="IPR045103">
    <property type="entry name" value="RNF5/RNF185-like"/>
</dbReference>
<keyword evidence="9" id="KW-0472">Membrane</keyword>
<evidence type="ECO:0000256" key="4">
    <source>
        <dbReference type="ARBA" id="ARBA00022679"/>
    </source>
</evidence>
<keyword evidence="7" id="KW-0862">Zinc</keyword>
<evidence type="ECO:0000256" key="3">
    <source>
        <dbReference type="ARBA" id="ARBA00012483"/>
    </source>
</evidence>
<evidence type="ECO:0000256" key="9">
    <source>
        <dbReference type="SAM" id="Phobius"/>
    </source>
</evidence>
<dbReference type="GO" id="GO:0008270">
    <property type="term" value="F:zinc ion binding"/>
    <property type="evidence" value="ECO:0007669"/>
    <property type="project" value="UniProtKB-KW"/>
</dbReference>
<dbReference type="Pfam" id="PF13920">
    <property type="entry name" value="zf-C3HC4_3"/>
    <property type="match status" value="1"/>
</dbReference>
<evidence type="ECO:0000256" key="7">
    <source>
        <dbReference type="ARBA" id="ARBA00022833"/>
    </source>
</evidence>
<proteinExistence type="predicted"/>
<gene>
    <name evidence="11" type="ORF">PYX00_011877</name>
</gene>
<sequence length="382" mass="43901">MPVETAQLLSSVFSVALREPNPFVSITDDSVAVPYKLSHKNHPCALWARRSRGNFCWLVEYGKELCAEYTWRYKRRHKSEDVVDWCSSNKGLLVFQSADLQTFAQALPDQYKCSNPVRAYRQYYAKEKTKFSKWRNGREAPDWLLDKMACMQRLLRRTCPAYCEKPPSHAKDCARLQAGSALLRMDEVPGAGSSFNPAPRQPMSPLLSNIILMTARVLQHVVARIRILLAEKYYETPYDSDDFDVAAIEAMFLCNICKDNPRVPVITLCGHVYCWMCTRKWYGLKEKSDVCPVCRRPNGENDLIPIHPRGMKMNYGNGRLVENDAYKQIFGSYESVMGDLVKKSCRGIRYFLTITKLKNVQIGVGWGLFGGLFLYYWVAVYR</sequence>
<evidence type="ECO:0000256" key="6">
    <source>
        <dbReference type="ARBA" id="ARBA00022786"/>
    </source>
</evidence>
<evidence type="ECO:0000256" key="2">
    <source>
        <dbReference type="ARBA" id="ARBA00004906"/>
    </source>
</evidence>
<comment type="pathway">
    <text evidence="2">Protein modification; protein ubiquitination.</text>
</comment>
<evidence type="ECO:0000259" key="10">
    <source>
        <dbReference type="PROSITE" id="PS50089"/>
    </source>
</evidence>
<accession>A0AAW2H8W4</accession>
<feature type="transmembrane region" description="Helical" evidence="9">
    <location>
        <begin position="363"/>
        <end position="381"/>
    </location>
</feature>
<dbReference type="SUPFAM" id="SSF57850">
    <property type="entry name" value="RING/U-box"/>
    <property type="match status" value="1"/>
</dbReference>
<protein>
    <recommendedName>
        <fullName evidence="3">RING-type E3 ubiquitin transferase</fullName>
        <ecNumber evidence="3">2.3.2.27</ecNumber>
    </recommendedName>
</protein>
<dbReference type="EC" id="2.3.2.27" evidence="3"/>
<keyword evidence="5 8" id="KW-0863">Zinc-finger</keyword>
<keyword evidence="5 8" id="KW-0479">Metal-binding</keyword>
<dbReference type="EMBL" id="JARGDH010000006">
    <property type="protein sequence ID" value="KAL0266160.1"/>
    <property type="molecule type" value="Genomic_DNA"/>
</dbReference>
<dbReference type="AlphaFoldDB" id="A0AAW2H8W4"/>
<name>A0AAW2H8W4_9NEOP</name>
<comment type="catalytic activity">
    <reaction evidence="1">
        <text>S-ubiquitinyl-[E2 ubiquitin-conjugating enzyme]-L-cysteine + [acceptor protein]-L-lysine = [E2 ubiquitin-conjugating enzyme]-L-cysteine + N(6)-ubiquitinyl-[acceptor protein]-L-lysine.</text>
        <dbReference type="EC" id="2.3.2.27"/>
    </reaction>
</comment>
<dbReference type="Gene3D" id="3.30.40.10">
    <property type="entry name" value="Zinc/RING finger domain, C3HC4 (zinc finger)"/>
    <property type="match status" value="1"/>
</dbReference>
<evidence type="ECO:0000256" key="8">
    <source>
        <dbReference type="PROSITE-ProRule" id="PRU00175"/>
    </source>
</evidence>
<evidence type="ECO:0000256" key="1">
    <source>
        <dbReference type="ARBA" id="ARBA00000900"/>
    </source>
</evidence>
<comment type="caution">
    <text evidence="11">The sequence shown here is derived from an EMBL/GenBank/DDBJ whole genome shotgun (WGS) entry which is preliminary data.</text>
</comment>
<dbReference type="GO" id="GO:0061630">
    <property type="term" value="F:ubiquitin protein ligase activity"/>
    <property type="evidence" value="ECO:0007669"/>
    <property type="project" value="UniProtKB-EC"/>
</dbReference>
<dbReference type="PROSITE" id="PS50089">
    <property type="entry name" value="ZF_RING_2"/>
    <property type="match status" value="1"/>
</dbReference>
<organism evidence="11">
    <name type="scientific">Menopon gallinae</name>
    <name type="common">poultry shaft louse</name>
    <dbReference type="NCBI Taxonomy" id="328185"/>
    <lineage>
        <taxon>Eukaryota</taxon>
        <taxon>Metazoa</taxon>
        <taxon>Ecdysozoa</taxon>
        <taxon>Arthropoda</taxon>
        <taxon>Hexapoda</taxon>
        <taxon>Insecta</taxon>
        <taxon>Pterygota</taxon>
        <taxon>Neoptera</taxon>
        <taxon>Paraneoptera</taxon>
        <taxon>Psocodea</taxon>
        <taxon>Troctomorpha</taxon>
        <taxon>Phthiraptera</taxon>
        <taxon>Amblycera</taxon>
        <taxon>Menoponidae</taxon>
        <taxon>Menopon</taxon>
    </lineage>
</organism>
<dbReference type="SMART" id="SM00184">
    <property type="entry name" value="RING"/>
    <property type="match status" value="1"/>
</dbReference>
<keyword evidence="6" id="KW-0833">Ubl conjugation pathway</keyword>
<dbReference type="InterPro" id="IPR013083">
    <property type="entry name" value="Znf_RING/FYVE/PHD"/>
</dbReference>
<dbReference type="GO" id="GO:0005783">
    <property type="term" value="C:endoplasmic reticulum"/>
    <property type="evidence" value="ECO:0007669"/>
    <property type="project" value="InterPro"/>
</dbReference>
<dbReference type="InterPro" id="IPR001841">
    <property type="entry name" value="Znf_RING"/>
</dbReference>
<feature type="domain" description="RING-type" evidence="10">
    <location>
        <begin position="254"/>
        <end position="295"/>
    </location>
</feature>
<keyword evidence="9" id="KW-1133">Transmembrane helix</keyword>
<dbReference type="PANTHER" id="PTHR12313">
    <property type="entry name" value="E3 UBIQUITIN-PROTEIN LIGASE RNF5-RELATED"/>
    <property type="match status" value="1"/>
</dbReference>